<evidence type="ECO:0000313" key="2">
    <source>
        <dbReference type="EMBL" id="JAD36417.1"/>
    </source>
</evidence>
<feature type="region of interest" description="Disordered" evidence="1">
    <location>
        <begin position="1"/>
        <end position="85"/>
    </location>
</feature>
<sequence>MGSVGGFLRPSAISPGCRPYRWSPTISPGRCRRRSAGSGISPGSTSAATHSPARSRRSSWAAPPSPPSTSAATVSPVRYQTPSRR</sequence>
<reference evidence="2" key="1">
    <citation type="submission" date="2014-09" db="EMBL/GenBank/DDBJ databases">
        <authorList>
            <person name="Magalhaes I.L.F."/>
            <person name="Oliveira U."/>
            <person name="Santos F.R."/>
            <person name="Vidigal T.H.D.A."/>
            <person name="Brescovit A.D."/>
            <person name="Santos A.J."/>
        </authorList>
    </citation>
    <scope>NUCLEOTIDE SEQUENCE</scope>
    <source>
        <tissue evidence="2">Shoot tissue taken approximately 20 cm above the soil surface</tissue>
    </source>
</reference>
<organism evidence="2">
    <name type="scientific">Arundo donax</name>
    <name type="common">Giant reed</name>
    <name type="synonym">Donax arundinaceus</name>
    <dbReference type="NCBI Taxonomy" id="35708"/>
    <lineage>
        <taxon>Eukaryota</taxon>
        <taxon>Viridiplantae</taxon>
        <taxon>Streptophyta</taxon>
        <taxon>Embryophyta</taxon>
        <taxon>Tracheophyta</taxon>
        <taxon>Spermatophyta</taxon>
        <taxon>Magnoliopsida</taxon>
        <taxon>Liliopsida</taxon>
        <taxon>Poales</taxon>
        <taxon>Poaceae</taxon>
        <taxon>PACMAD clade</taxon>
        <taxon>Arundinoideae</taxon>
        <taxon>Arundineae</taxon>
        <taxon>Arundo</taxon>
    </lineage>
</organism>
<feature type="compositionally biased region" description="Low complexity" evidence="1">
    <location>
        <begin position="58"/>
        <end position="77"/>
    </location>
</feature>
<protein>
    <submittedName>
        <fullName evidence="2">CLV1</fullName>
    </submittedName>
</protein>
<evidence type="ECO:0000256" key="1">
    <source>
        <dbReference type="SAM" id="MobiDB-lite"/>
    </source>
</evidence>
<proteinExistence type="predicted"/>
<dbReference type="EMBL" id="GBRH01261478">
    <property type="protein sequence ID" value="JAD36417.1"/>
    <property type="molecule type" value="Transcribed_RNA"/>
</dbReference>
<name>A0A0A8ZNJ8_ARUDO</name>
<reference evidence="2" key="2">
    <citation type="journal article" date="2015" name="Data Brief">
        <title>Shoot transcriptome of the giant reed, Arundo donax.</title>
        <authorList>
            <person name="Barrero R.A."/>
            <person name="Guerrero F.D."/>
            <person name="Moolhuijzen P."/>
            <person name="Goolsby J.A."/>
            <person name="Tidwell J."/>
            <person name="Bellgard S.E."/>
            <person name="Bellgard M.I."/>
        </authorList>
    </citation>
    <scope>NUCLEOTIDE SEQUENCE</scope>
    <source>
        <tissue evidence="2">Shoot tissue taken approximately 20 cm above the soil surface</tissue>
    </source>
</reference>
<accession>A0A0A8ZNJ8</accession>
<dbReference type="AlphaFoldDB" id="A0A0A8ZNJ8"/>